<gene>
    <name evidence="8" type="ORF">DIU77_14260</name>
</gene>
<keyword evidence="2" id="KW-1003">Cell membrane</keyword>
<evidence type="ECO:0000256" key="4">
    <source>
        <dbReference type="ARBA" id="ARBA00022989"/>
    </source>
</evidence>
<evidence type="ECO:0000256" key="3">
    <source>
        <dbReference type="ARBA" id="ARBA00022692"/>
    </source>
</evidence>
<keyword evidence="3 7" id="KW-0812">Transmembrane</keyword>
<evidence type="ECO:0000256" key="5">
    <source>
        <dbReference type="ARBA" id="ARBA00023136"/>
    </source>
</evidence>
<reference evidence="8" key="1">
    <citation type="submission" date="2018-05" db="EMBL/GenBank/DDBJ databases">
        <authorList>
            <person name="Lanie J.A."/>
            <person name="Ng W.-L."/>
            <person name="Kazmierczak K.M."/>
            <person name="Andrzejewski T.M."/>
            <person name="Davidsen T.M."/>
            <person name="Wayne K.J."/>
            <person name="Tettelin H."/>
            <person name="Glass J.I."/>
            <person name="Rusch D."/>
            <person name="Podicherti R."/>
            <person name="Tsui H.-C.T."/>
            <person name="Winkler M.E."/>
        </authorList>
    </citation>
    <scope>NUCLEOTIDE SEQUENCE</scope>
    <source>
        <strain evidence="8">ZC4RG45</strain>
    </source>
</reference>
<feature type="transmembrane region" description="Helical" evidence="7">
    <location>
        <begin position="45"/>
        <end position="65"/>
    </location>
</feature>
<evidence type="ECO:0000256" key="1">
    <source>
        <dbReference type="ARBA" id="ARBA00004651"/>
    </source>
</evidence>
<proteinExistence type="predicted"/>
<dbReference type="GO" id="GO:0005886">
    <property type="term" value="C:plasma membrane"/>
    <property type="evidence" value="ECO:0007669"/>
    <property type="project" value="UniProtKB-SubCell"/>
</dbReference>
<dbReference type="AlphaFoldDB" id="A0A2W4J5F6"/>
<comment type="caution">
    <text evidence="8">The sequence shown here is derived from an EMBL/GenBank/DDBJ whole genome shotgun (WGS) entry which is preliminary data.</text>
</comment>
<dbReference type="Pfam" id="PF03631">
    <property type="entry name" value="Virul_fac_BrkB"/>
    <property type="match status" value="1"/>
</dbReference>
<evidence type="ECO:0000313" key="8">
    <source>
        <dbReference type="EMBL" id="PZM94412.1"/>
    </source>
</evidence>
<evidence type="ECO:0000256" key="6">
    <source>
        <dbReference type="SAM" id="MobiDB-lite"/>
    </source>
</evidence>
<dbReference type="STRING" id="1111738.GCA_000427905_00834"/>
<comment type="subcellular location">
    <subcellularLocation>
        <location evidence="1">Cell membrane</location>
        <topology evidence="1">Multi-pass membrane protein</topology>
    </subcellularLocation>
</comment>
<dbReference type="InterPro" id="IPR017039">
    <property type="entry name" value="Virul_fac_BrkB"/>
</dbReference>
<protein>
    <submittedName>
        <fullName evidence="8">Ribonuclease BN</fullName>
    </submittedName>
</protein>
<feature type="transmembrane region" description="Helical" evidence="7">
    <location>
        <begin position="263"/>
        <end position="287"/>
    </location>
</feature>
<evidence type="ECO:0000256" key="7">
    <source>
        <dbReference type="SAM" id="Phobius"/>
    </source>
</evidence>
<keyword evidence="4 7" id="KW-1133">Transmembrane helix</keyword>
<accession>A0A2W4J5F6</accession>
<evidence type="ECO:0000256" key="2">
    <source>
        <dbReference type="ARBA" id="ARBA00022475"/>
    </source>
</evidence>
<keyword evidence="5 7" id="KW-0472">Membrane</keyword>
<organism evidence="8">
    <name type="scientific">Thermocrispum agreste</name>
    <dbReference type="NCBI Taxonomy" id="37925"/>
    <lineage>
        <taxon>Bacteria</taxon>
        <taxon>Bacillati</taxon>
        <taxon>Actinomycetota</taxon>
        <taxon>Actinomycetes</taxon>
        <taxon>Pseudonocardiales</taxon>
        <taxon>Pseudonocardiaceae</taxon>
        <taxon>Thermocrispum</taxon>
    </lineage>
</organism>
<feature type="region of interest" description="Disordered" evidence="6">
    <location>
        <begin position="323"/>
        <end position="447"/>
    </location>
</feature>
<name>A0A2W4J5F6_9PSEU</name>
<dbReference type="EMBL" id="QGUI01000590">
    <property type="protein sequence ID" value="PZM94412.1"/>
    <property type="molecule type" value="Genomic_DNA"/>
</dbReference>
<dbReference type="PANTHER" id="PTHR30213">
    <property type="entry name" value="INNER MEMBRANE PROTEIN YHJD"/>
    <property type="match status" value="1"/>
</dbReference>
<feature type="transmembrane region" description="Helical" evidence="7">
    <location>
        <begin position="230"/>
        <end position="251"/>
    </location>
</feature>
<sequence length="447" mass="49203">MTTQGERKPAEQPRARRKGVGRLIGRTLQKAWDGNFFSESAEAGFWQALSLAPLMLGLLGLLGYVEDWFGRDVADRVGQQILTICENIFSDEVVRNIVQPTVEDMLTEGKAAIASVGFLIALWAGSSAMSSFVDAITVAHDQYGVRNSVWQRIFALLLYVASLILLVIGLPLIAIGPELLPELFPTDIRDNIATWVSILYYPTLGVLIVLALATLYKVALPRKLPWHRGLPGAVLAMIIFLLASSGLRFYLEIITATGYTYGALATFVAFLLFLFFIGMGIVVGAYFNSAIQELWPAKPTRRQRRRWRKLELERANEKLKADNARSLWERTTAPLRRPNRPPEQDTNQAQAPRPQAEGRTAQPPTSDQAAQPRTRNPATPPQPPSQDTQPQERNQPEQTPHGERPPVGEATTDDPGSAPRDGRGLPGDSPGHGRHQSLSSPPGGKLS</sequence>
<feature type="transmembrane region" description="Helical" evidence="7">
    <location>
        <begin position="111"/>
        <end position="133"/>
    </location>
</feature>
<feature type="transmembrane region" description="Helical" evidence="7">
    <location>
        <begin position="195"/>
        <end position="218"/>
    </location>
</feature>
<dbReference type="PANTHER" id="PTHR30213:SF0">
    <property type="entry name" value="UPF0761 MEMBRANE PROTEIN YIHY"/>
    <property type="match status" value="1"/>
</dbReference>
<feature type="transmembrane region" description="Helical" evidence="7">
    <location>
        <begin position="153"/>
        <end position="175"/>
    </location>
</feature>